<accession>A0ABW1HTE8</accession>
<dbReference type="InterPro" id="IPR001182">
    <property type="entry name" value="FtsW/RodA"/>
</dbReference>
<feature type="transmembrane region" description="Helical" evidence="7">
    <location>
        <begin position="60"/>
        <end position="81"/>
    </location>
</feature>
<evidence type="ECO:0000256" key="1">
    <source>
        <dbReference type="ARBA" id="ARBA00004141"/>
    </source>
</evidence>
<gene>
    <name evidence="8" type="ORF">ACFPZ4_25160</name>
</gene>
<reference evidence="9" key="1">
    <citation type="journal article" date="2019" name="Int. J. Syst. Evol. Microbiol.">
        <title>The Global Catalogue of Microorganisms (GCM) 10K type strain sequencing project: providing services to taxonomists for standard genome sequencing and annotation.</title>
        <authorList>
            <consortium name="The Broad Institute Genomics Platform"/>
            <consortium name="The Broad Institute Genome Sequencing Center for Infectious Disease"/>
            <person name="Wu L."/>
            <person name="Ma J."/>
        </authorList>
    </citation>
    <scope>NUCLEOTIDE SEQUENCE [LARGE SCALE GENOMIC DNA]</scope>
    <source>
        <strain evidence="9">CGMCC 4.7173</strain>
    </source>
</reference>
<organism evidence="8 9">
    <name type="scientific">Micromonospora harpali</name>
    <dbReference type="NCBI Taxonomy" id="1490225"/>
    <lineage>
        <taxon>Bacteria</taxon>
        <taxon>Bacillati</taxon>
        <taxon>Actinomycetota</taxon>
        <taxon>Actinomycetes</taxon>
        <taxon>Micromonosporales</taxon>
        <taxon>Micromonosporaceae</taxon>
        <taxon>Micromonospora</taxon>
    </lineage>
</organism>
<feature type="transmembrane region" description="Helical" evidence="7">
    <location>
        <begin position="197"/>
        <end position="216"/>
    </location>
</feature>
<feature type="transmembrane region" description="Helical" evidence="7">
    <location>
        <begin position="407"/>
        <end position="428"/>
    </location>
</feature>
<evidence type="ECO:0000256" key="5">
    <source>
        <dbReference type="ARBA" id="ARBA00023136"/>
    </source>
</evidence>
<feature type="transmembrane region" description="Helical" evidence="7">
    <location>
        <begin position="260"/>
        <end position="277"/>
    </location>
</feature>
<dbReference type="PANTHER" id="PTHR30474">
    <property type="entry name" value="CELL CYCLE PROTEIN"/>
    <property type="match status" value="1"/>
</dbReference>
<evidence type="ECO:0000256" key="7">
    <source>
        <dbReference type="SAM" id="Phobius"/>
    </source>
</evidence>
<keyword evidence="3" id="KW-0133">Cell shape</keyword>
<dbReference type="Proteomes" id="UP001596207">
    <property type="component" value="Unassembled WGS sequence"/>
</dbReference>
<evidence type="ECO:0000256" key="6">
    <source>
        <dbReference type="SAM" id="MobiDB-lite"/>
    </source>
</evidence>
<feature type="compositionally biased region" description="Low complexity" evidence="6">
    <location>
        <begin position="1"/>
        <end position="14"/>
    </location>
</feature>
<keyword evidence="5 7" id="KW-0472">Membrane</keyword>
<dbReference type="PANTHER" id="PTHR30474:SF3">
    <property type="entry name" value="PEPTIDOGLYCAN GLYCOSYLTRANSFERASE RODA"/>
    <property type="match status" value="1"/>
</dbReference>
<evidence type="ECO:0000313" key="8">
    <source>
        <dbReference type="EMBL" id="MFC5944751.1"/>
    </source>
</evidence>
<feature type="transmembrane region" description="Helical" evidence="7">
    <location>
        <begin position="31"/>
        <end position="48"/>
    </location>
</feature>
<feature type="transmembrane region" description="Helical" evidence="7">
    <location>
        <begin position="159"/>
        <end position="177"/>
    </location>
</feature>
<evidence type="ECO:0000256" key="4">
    <source>
        <dbReference type="ARBA" id="ARBA00022989"/>
    </source>
</evidence>
<feature type="region of interest" description="Disordered" evidence="6">
    <location>
        <begin position="469"/>
        <end position="497"/>
    </location>
</feature>
<feature type="transmembrane region" description="Helical" evidence="7">
    <location>
        <begin position="284"/>
        <end position="305"/>
    </location>
</feature>
<dbReference type="RefSeq" id="WP_077935416.1">
    <property type="nucleotide sequence ID" value="NZ_CP158970.1"/>
</dbReference>
<proteinExistence type="predicted"/>
<feature type="region of interest" description="Disordered" evidence="6">
    <location>
        <begin position="1"/>
        <end position="21"/>
    </location>
</feature>
<keyword evidence="4 7" id="KW-1133">Transmembrane helix</keyword>
<evidence type="ECO:0000313" key="9">
    <source>
        <dbReference type="Proteomes" id="UP001596207"/>
    </source>
</evidence>
<comment type="caution">
    <text evidence="8">The sequence shown here is derived from an EMBL/GenBank/DDBJ whole genome shotgun (WGS) entry which is preliminary data.</text>
</comment>
<comment type="subcellular location">
    <subcellularLocation>
        <location evidence="1">Membrane</location>
        <topology evidence="1">Multi-pass membrane protein</topology>
    </subcellularLocation>
</comment>
<keyword evidence="9" id="KW-1185">Reference proteome</keyword>
<name>A0ABW1HTE8_9ACTN</name>
<evidence type="ECO:0000256" key="3">
    <source>
        <dbReference type="ARBA" id="ARBA00022960"/>
    </source>
</evidence>
<feature type="transmembrane region" description="Helical" evidence="7">
    <location>
        <begin position="365"/>
        <end position="387"/>
    </location>
</feature>
<sequence length="497" mass="52291">MTAAAAPAASPATTGEQPGVRLARSRRNAELSLLLLALVIVAAYGATVEATVLDTVTPDFWVPTAVLAGVFLALHVVIRYLAPYADPALLPAVALLNGIGVGFLRRLDLARAAPADRESLAIFAGNGGRQFAWTLASVMLAAGLLALMRDHRSVSRYAYTLGLAGIVLVMIPAVLPAKYSEIYGAKLWIIVPGVGQIQPGEFAKLALLAFFAYYLVRKREVLSLASHRFLGIDFPRGRDLGPVLAVWALSVLVLVFEKDLGTSLLYFGMFVVTLYIATERVSWLLIGLILFFGGAYLAYVLGGVVGGPFANFHLRAQIWLDPFADPYQDGYQLVQGLLALGSGGLFGAGPGGGEPLEIPEVQNDFIFAGIGEEIGLFGLSALLVVYLLIVERGLRAALAVRDSFGKLLAGGLAFTLGLQVFVIVGGISKLIPLTGQTTPFLSAGGSSLMANWLLIAVLLRVSDAARRPVTGGGGPAARPGGGPPEQLHGAPTEVIRP</sequence>
<dbReference type="Pfam" id="PF01098">
    <property type="entry name" value="FTSW_RODA_SPOVE"/>
    <property type="match status" value="1"/>
</dbReference>
<protein>
    <submittedName>
        <fullName evidence="8">FtsW/RodA/SpoVE family cell cycle protein</fullName>
    </submittedName>
</protein>
<feature type="transmembrane region" description="Helical" evidence="7">
    <location>
        <begin position="88"/>
        <end position="107"/>
    </location>
</feature>
<keyword evidence="2 7" id="KW-0812">Transmembrane</keyword>
<dbReference type="EMBL" id="JBHSQQ010000216">
    <property type="protein sequence ID" value="MFC5944751.1"/>
    <property type="molecule type" value="Genomic_DNA"/>
</dbReference>
<feature type="transmembrane region" description="Helical" evidence="7">
    <location>
        <begin position="127"/>
        <end position="147"/>
    </location>
</feature>
<feature type="transmembrane region" description="Helical" evidence="7">
    <location>
        <begin position="237"/>
        <end position="254"/>
    </location>
</feature>
<feature type="transmembrane region" description="Helical" evidence="7">
    <location>
        <begin position="440"/>
        <end position="459"/>
    </location>
</feature>
<evidence type="ECO:0000256" key="2">
    <source>
        <dbReference type="ARBA" id="ARBA00022692"/>
    </source>
</evidence>